<evidence type="ECO:0000256" key="2">
    <source>
        <dbReference type="ARBA" id="ARBA00004726"/>
    </source>
</evidence>
<dbReference type="UniPathway" id="UPA00277">
    <property type="reaction ID" value="UER00407"/>
</dbReference>
<dbReference type="PIRSF" id="PIRSF004491">
    <property type="entry name" value="FAD_Synth"/>
    <property type="match status" value="1"/>
</dbReference>
<dbReference type="FunFam" id="2.40.30.30:FF:000003">
    <property type="entry name" value="Riboflavin biosynthesis protein"/>
    <property type="match status" value="1"/>
</dbReference>
<proteinExistence type="inferred from homology"/>
<dbReference type="NCBIfam" id="NF004160">
    <property type="entry name" value="PRK05627.1-3"/>
    <property type="match status" value="1"/>
</dbReference>
<dbReference type="PANTHER" id="PTHR22749">
    <property type="entry name" value="RIBOFLAVIN KINASE/FMN ADENYLYLTRANSFERASE"/>
    <property type="match status" value="1"/>
</dbReference>
<comment type="similarity">
    <text evidence="15">Belongs to the ribF family.</text>
</comment>
<sequence>MERYELTVDTIGNEAALPEGARKPQGLSLAIGFFDGVHLGHADVVRRAVAAARERGQTPAVMTFDPHPRAVLGQGDQYQTVLTPLDDKLALMASLGVEAAYVIKFDRDFAAVTAERFVQELLLPLGVRSAVVGFDFAFGHRGQGNAEALRLFSQGSIDVSVAEPVYDGGEKVSTTRIREALADGDCDTAARLLDRPYDLQGKVVHGDARGRQIGYPTANLFPEQPYVIPKPGVYAVTVSLLQDDGQPEPKKEAVVNIGFRPTFEVPRGELRLEAHLFDFEGDLYGRSLRLTFHSYIREEQKFASLEQLISQIGRDADQARTLLSRLRD</sequence>
<dbReference type="PANTHER" id="PTHR22749:SF6">
    <property type="entry name" value="RIBOFLAVIN KINASE"/>
    <property type="match status" value="1"/>
</dbReference>
<dbReference type="InterPro" id="IPR023465">
    <property type="entry name" value="Riboflavin_kinase_dom_sf"/>
</dbReference>
<comment type="pathway">
    <text evidence="3 15">Cofactor biosynthesis; FMN biosynthesis; FMN from riboflavin (ATP route): step 1/1.</text>
</comment>
<dbReference type="SUPFAM" id="SSF82114">
    <property type="entry name" value="Riboflavin kinase-like"/>
    <property type="match status" value="1"/>
</dbReference>
<dbReference type="RefSeq" id="WP_136776508.1">
    <property type="nucleotide sequence ID" value="NZ_SUPK01000002.1"/>
</dbReference>
<dbReference type="GO" id="GO:0008531">
    <property type="term" value="F:riboflavin kinase activity"/>
    <property type="evidence" value="ECO:0007669"/>
    <property type="project" value="UniProtKB-UniRule"/>
</dbReference>
<keyword evidence="11 15" id="KW-0067">ATP-binding</keyword>
<evidence type="ECO:0000313" key="17">
    <source>
        <dbReference type="EMBL" id="TJY43143.1"/>
    </source>
</evidence>
<comment type="pathway">
    <text evidence="2 15">Cofactor biosynthesis; FAD biosynthesis; FAD from FMN: step 1/1.</text>
</comment>
<dbReference type="InterPro" id="IPR015865">
    <property type="entry name" value="Riboflavin_kinase_bac/euk"/>
</dbReference>
<dbReference type="InterPro" id="IPR014729">
    <property type="entry name" value="Rossmann-like_a/b/a_fold"/>
</dbReference>
<reference evidence="17 18" key="1">
    <citation type="submission" date="2019-04" db="EMBL/GenBank/DDBJ databases">
        <title>Cohnella sp. nov., isolated from soil.</title>
        <authorList>
            <person name="Kim W."/>
        </authorList>
    </citation>
    <scope>NUCLEOTIDE SEQUENCE [LARGE SCALE GENOMIC DNA]</scope>
    <source>
        <strain evidence="17 18">CAU 1483</strain>
    </source>
</reference>
<evidence type="ECO:0000259" key="16">
    <source>
        <dbReference type="SMART" id="SM00904"/>
    </source>
</evidence>
<keyword evidence="4 15" id="KW-0285">Flavoprotein</keyword>
<feature type="domain" description="Riboflavin kinase" evidence="16">
    <location>
        <begin position="192"/>
        <end position="324"/>
    </location>
</feature>
<evidence type="ECO:0000256" key="12">
    <source>
        <dbReference type="ARBA" id="ARBA00023268"/>
    </source>
</evidence>
<dbReference type="Gene3D" id="2.40.30.30">
    <property type="entry name" value="Riboflavin kinase-like"/>
    <property type="match status" value="1"/>
</dbReference>
<evidence type="ECO:0000256" key="7">
    <source>
        <dbReference type="ARBA" id="ARBA00022695"/>
    </source>
</evidence>
<evidence type="ECO:0000256" key="1">
    <source>
        <dbReference type="ARBA" id="ARBA00002121"/>
    </source>
</evidence>
<dbReference type="Pfam" id="PF01687">
    <property type="entry name" value="Flavokinase"/>
    <property type="match status" value="1"/>
</dbReference>
<keyword evidence="10 15" id="KW-0274">FAD</keyword>
<dbReference type="SMART" id="SM00904">
    <property type="entry name" value="Flavokinase"/>
    <property type="match status" value="1"/>
</dbReference>
<dbReference type="CDD" id="cd02064">
    <property type="entry name" value="FAD_synthetase_N"/>
    <property type="match status" value="1"/>
</dbReference>
<keyword evidence="8 15" id="KW-0547">Nucleotide-binding</keyword>
<evidence type="ECO:0000256" key="3">
    <source>
        <dbReference type="ARBA" id="ARBA00005201"/>
    </source>
</evidence>
<dbReference type="Gene3D" id="3.40.50.620">
    <property type="entry name" value="HUPs"/>
    <property type="match status" value="1"/>
</dbReference>
<protein>
    <recommendedName>
        <fullName evidence="15">Riboflavin biosynthesis protein</fullName>
    </recommendedName>
    <domain>
        <recommendedName>
            <fullName evidence="15">Riboflavin kinase</fullName>
            <ecNumber evidence="15">2.7.1.26</ecNumber>
        </recommendedName>
        <alternativeName>
            <fullName evidence="15">Flavokinase</fullName>
        </alternativeName>
    </domain>
    <domain>
        <recommendedName>
            <fullName evidence="15">FMN adenylyltransferase</fullName>
            <ecNumber evidence="15">2.7.7.2</ecNumber>
        </recommendedName>
        <alternativeName>
            <fullName evidence="15">FAD pyrophosphorylase</fullName>
        </alternativeName>
        <alternativeName>
            <fullName evidence="15">FAD synthase</fullName>
        </alternativeName>
    </domain>
</protein>
<organism evidence="17 18">
    <name type="scientific">Cohnella pontilimi</name>
    <dbReference type="NCBI Taxonomy" id="2564100"/>
    <lineage>
        <taxon>Bacteria</taxon>
        <taxon>Bacillati</taxon>
        <taxon>Bacillota</taxon>
        <taxon>Bacilli</taxon>
        <taxon>Bacillales</taxon>
        <taxon>Paenibacillaceae</taxon>
        <taxon>Cohnella</taxon>
    </lineage>
</organism>
<dbReference type="FunFam" id="3.40.50.620:FF:000021">
    <property type="entry name" value="Riboflavin biosynthesis protein"/>
    <property type="match status" value="1"/>
</dbReference>
<dbReference type="EMBL" id="SUPK01000002">
    <property type="protein sequence ID" value="TJY43143.1"/>
    <property type="molecule type" value="Genomic_DNA"/>
</dbReference>
<evidence type="ECO:0000313" key="18">
    <source>
        <dbReference type="Proteomes" id="UP000309673"/>
    </source>
</evidence>
<comment type="catalytic activity">
    <reaction evidence="13 15">
        <text>riboflavin + ATP = FMN + ADP + H(+)</text>
        <dbReference type="Rhea" id="RHEA:14357"/>
        <dbReference type="ChEBI" id="CHEBI:15378"/>
        <dbReference type="ChEBI" id="CHEBI:30616"/>
        <dbReference type="ChEBI" id="CHEBI:57986"/>
        <dbReference type="ChEBI" id="CHEBI:58210"/>
        <dbReference type="ChEBI" id="CHEBI:456216"/>
        <dbReference type="EC" id="2.7.1.26"/>
    </reaction>
</comment>
<evidence type="ECO:0000256" key="4">
    <source>
        <dbReference type="ARBA" id="ARBA00022630"/>
    </source>
</evidence>
<keyword evidence="6 15" id="KW-0808">Transferase</keyword>
<evidence type="ECO:0000256" key="15">
    <source>
        <dbReference type="PIRNR" id="PIRNR004491"/>
    </source>
</evidence>
<dbReference type="AlphaFoldDB" id="A0A4U0FDY2"/>
<dbReference type="GO" id="GO:0005524">
    <property type="term" value="F:ATP binding"/>
    <property type="evidence" value="ECO:0007669"/>
    <property type="project" value="UniProtKB-UniRule"/>
</dbReference>
<evidence type="ECO:0000256" key="8">
    <source>
        <dbReference type="ARBA" id="ARBA00022741"/>
    </source>
</evidence>
<dbReference type="NCBIfam" id="TIGR00083">
    <property type="entry name" value="ribF"/>
    <property type="match status" value="1"/>
</dbReference>
<comment type="catalytic activity">
    <reaction evidence="14 15">
        <text>FMN + ATP + H(+) = FAD + diphosphate</text>
        <dbReference type="Rhea" id="RHEA:17237"/>
        <dbReference type="ChEBI" id="CHEBI:15378"/>
        <dbReference type="ChEBI" id="CHEBI:30616"/>
        <dbReference type="ChEBI" id="CHEBI:33019"/>
        <dbReference type="ChEBI" id="CHEBI:57692"/>
        <dbReference type="ChEBI" id="CHEBI:58210"/>
        <dbReference type="EC" id="2.7.7.2"/>
    </reaction>
</comment>
<comment type="caution">
    <text evidence="17">The sequence shown here is derived from an EMBL/GenBank/DDBJ whole genome shotgun (WGS) entry which is preliminary data.</text>
</comment>
<keyword evidence="12" id="KW-0511">Multifunctional enzyme</keyword>
<evidence type="ECO:0000256" key="6">
    <source>
        <dbReference type="ARBA" id="ARBA00022679"/>
    </source>
</evidence>
<keyword evidence="7 15" id="KW-0548">Nucleotidyltransferase</keyword>
<dbReference type="GO" id="GO:0003919">
    <property type="term" value="F:FMN adenylyltransferase activity"/>
    <property type="evidence" value="ECO:0007669"/>
    <property type="project" value="UniProtKB-UniRule"/>
</dbReference>
<dbReference type="GO" id="GO:0006747">
    <property type="term" value="P:FAD biosynthetic process"/>
    <property type="evidence" value="ECO:0007669"/>
    <property type="project" value="UniProtKB-UniRule"/>
</dbReference>
<dbReference type="GO" id="GO:0009231">
    <property type="term" value="P:riboflavin biosynthetic process"/>
    <property type="evidence" value="ECO:0007669"/>
    <property type="project" value="InterPro"/>
</dbReference>
<dbReference type="Proteomes" id="UP000309673">
    <property type="component" value="Unassembled WGS sequence"/>
</dbReference>
<evidence type="ECO:0000256" key="10">
    <source>
        <dbReference type="ARBA" id="ARBA00022827"/>
    </source>
</evidence>
<keyword evidence="5 15" id="KW-0288">FMN</keyword>
<keyword evidence="9 15" id="KW-0418">Kinase</keyword>
<dbReference type="SUPFAM" id="SSF52374">
    <property type="entry name" value="Nucleotidylyl transferase"/>
    <property type="match status" value="1"/>
</dbReference>
<dbReference type="InterPro" id="IPR002606">
    <property type="entry name" value="Riboflavin_kinase_bac"/>
</dbReference>
<keyword evidence="18" id="KW-1185">Reference proteome</keyword>
<dbReference type="EC" id="2.7.1.26" evidence="15"/>
<evidence type="ECO:0000256" key="11">
    <source>
        <dbReference type="ARBA" id="ARBA00022840"/>
    </source>
</evidence>
<gene>
    <name evidence="17" type="ORF">E5161_04385</name>
</gene>
<dbReference type="InterPro" id="IPR015864">
    <property type="entry name" value="FAD_synthase"/>
</dbReference>
<dbReference type="InterPro" id="IPR023468">
    <property type="entry name" value="Riboflavin_kinase"/>
</dbReference>
<evidence type="ECO:0000256" key="9">
    <source>
        <dbReference type="ARBA" id="ARBA00022777"/>
    </source>
</evidence>
<evidence type="ECO:0000256" key="13">
    <source>
        <dbReference type="ARBA" id="ARBA00047880"/>
    </source>
</evidence>
<accession>A0A4U0FDY2</accession>
<dbReference type="GO" id="GO:0009398">
    <property type="term" value="P:FMN biosynthetic process"/>
    <property type="evidence" value="ECO:0007669"/>
    <property type="project" value="UniProtKB-UniRule"/>
</dbReference>
<name>A0A4U0FDY2_9BACL</name>
<comment type="function">
    <text evidence="1">Catalyzes the phosphorylation of riboflavin to FMN followed by the adenylation of FMN to FAD.</text>
</comment>
<dbReference type="UniPathway" id="UPA00276">
    <property type="reaction ID" value="UER00406"/>
</dbReference>
<evidence type="ECO:0000256" key="14">
    <source>
        <dbReference type="ARBA" id="ARBA00049494"/>
    </source>
</evidence>
<evidence type="ECO:0000256" key="5">
    <source>
        <dbReference type="ARBA" id="ARBA00022643"/>
    </source>
</evidence>
<dbReference type="EC" id="2.7.7.2" evidence="15"/>
<dbReference type="Pfam" id="PF06574">
    <property type="entry name" value="FAD_syn"/>
    <property type="match status" value="1"/>
</dbReference>
<dbReference type="OrthoDB" id="9803667at2"/>